<keyword evidence="1" id="KW-0732">Signal</keyword>
<evidence type="ECO:0000313" key="2">
    <source>
        <dbReference type="EMBL" id="MFC4313050.1"/>
    </source>
</evidence>
<organism evidence="2 3">
    <name type="scientific">Steroidobacter flavus</name>
    <dbReference type="NCBI Taxonomy" id="1842136"/>
    <lineage>
        <taxon>Bacteria</taxon>
        <taxon>Pseudomonadati</taxon>
        <taxon>Pseudomonadota</taxon>
        <taxon>Gammaproteobacteria</taxon>
        <taxon>Steroidobacterales</taxon>
        <taxon>Steroidobacteraceae</taxon>
        <taxon>Steroidobacter</taxon>
    </lineage>
</organism>
<name>A0ABV8T1W5_9GAMM</name>
<proteinExistence type="predicted"/>
<protein>
    <submittedName>
        <fullName evidence="2">Uncharacterized protein</fullName>
    </submittedName>
</protein>
<keyword evidence="3" id="KW-1185">Reference proteome</keyword>
<evidence type="ECO:0000313" key="3">
    <source>
        <dbReference type="Proteomes" id="UP001595904"/>
    </source>
</evidence>
<evidence type="ECO:0000256" key="1">
    <source>
        <dbReference type="SAM" id="SignalP"/>
    </source>
</evidence>
<reference evidence="3" key="1">
    <citation type="journal article" date="2019" name="Int. J. Syst. Evol. Microbiol.">
        <title>The Global Catalogue of Microorganisms (GCM) 10K type strain sequencing project: providing services to taxonomists for standard genome sequencing and annotation.</title>
        <authorList>
            <consortium name="The Broad Institute Genomics Platform"/>
            <consortium name="The Broad Institute Genome Sequencing Center for Infectious Disease"/>
            <person name="Wu L."/>
            <person name="Ma J."/>
        </authorList>
    </citation>
    <scope>NUCLEOTIDE SEQUENCE [LARGE SCALE GENOMIC DNA]</scope>
    <source>
        <strain evidence="3">CGMCC 1.10759</strain>
    </source>
</reference>
<dbReference type="EMBL" id="JBHSDU010000015">
    <property type="protein sequence ID" value="MFC4313050.1"/>
    <property type="molecule type" value="Genomic_DNA"/>
</dbReference>
<dbReference type="RefSeq" id="WP_380603031.1">
    <property type="nucleotide sequence ID" value="NZ_JBHSDU010000015.1"/>
</dbReference>
<feature type="signal peptide" evidence="1">
    <location>
        <begin position="1"/>
        <end position="22"/>
    </location>
</feature>
<comment type="caution">
    <text evidence="2">The sequence shown here is derived from an EMBL/GenBank/DDBJ whole genome shotgun (WGS) entry which is preliminary data.</text>
</comment>
<accession>A0ABV8T1W5</accession>
<dbReference type="Proteomes" id="UP001595904">
    <property type="component" value="Unassembled WGS sequence"/>
</dbReference>
<feature type="chain" id="PRO_5046713240" evidence="1">
    <location>
        <begin position="23"/>
        <end position="185"/>
    </location>
</feature>
<sequence length="185" mass="20218">MPTKRIAAFLVACLVAALTPLASPKPAPVVTANFPGWPTTFEGRPLRALELTDIEERFVRSFPGRIGRFSDGRREIVLRWIAAPTRKLHAASDCFKGSGYHVTPLPLQTTDGNAWGAFSAERHDQRLNVREAIVDASGRRWTDVSAWYWAAVRDETRGPWWAITVAAAGSSHASAANVPLAAAEE</sequence>
<gene>
    <name evidence="2" type="ORF">ACFPN2_28470</name>
</gene>